<feature type="chain" id="PRO_5006132626" evidence="1">
    <location>
        <begin position="26"/>
        <end position="163"/>
    </location>
</feature>
<gene>
    <name evidence="2" type="ORF">ADN00_18795</name>
</gene>
<evidence type="ECO:0000313" key="3">
    <source>
        <dbReference type="Proteomes" id="UP000050417"/>
    </source>
</evidence>
<protein>
    <submittedName>
        <fullName evidence="2">Uncharacterized protein</fullName>
    </submittedName>
</protein>
<dbReference type="RefSeq" id="WP_075064577.1">
    <property type="nucleotide sequence ID" value="NZ_LGCL01000045.1"/>
</dbReference>
<dbReference type="AlphaFoldDB" id="A0A0P6WTG6"/>
<reference evidence="2 3" key="1">
    <citation type="submission" date="2015-07" db="EMBL/GenBank/DDBJ databases">
        <title>Genome sequence of Ornatilinea apprima DSM 23815.</title>
        <authorList>
            <person name="Hemp J."/>
            <person name="Ward L.M."/>
            <person name="Pace L.A."/>
            <person name="Fischer W.W."/>
        </authorList>
    </citation>
    <scope>NUCLEOTIDE SEQUENCE [LARGE SCALE GENOMIC DNA]</scope>
    <source>
        <strain evidence="2 3">P3M-1</strain>
    </source>
</reference>
<proteinExistence type="predicted"/>
<evidence type="ECO:0000313" key="2">
    <source>
        <dbReference type="EMBL" id="KPL70093.1"/>
    </source>
</evidence>
<comment type="caution">
    <text evidence="2">The sequence shown here is derived from an EMBL/GenBank/DDBJ whole genome shotgun (WGS) entry which is preliminary data.</text>
</comment>
<name>A0A0P6WTG6_9CHLR</name>
<keyword evidence="1" id="KW-0732">Signal</keyword>
<dbReference type="EMBL" id="LGCL01000045">
    <property type="protein sequence ID" value="KPL70093.1"/>
    <property type="molecule type" value="Genomic_DNA"/>
</dbReference>
<accession>A0A0P6WTG6</accession>
<feature type="signal peptide" evidence="1">
    <location>
        <begin position="1"/>
        <end position="25"/>
    </location>
</feature>
<keyword evidence="3" id="KW-1185">Reference proteome</keyword>
<sequence length="163" mass="17130">MQAKTRSLILSISLVLSLFIGACGAISSAAPAGTLGAAETIEGMRMVVANEAGTFLMQKGEVFLMAWPRGTNYAMTVLSQSGASDALNGMRVNAVSLTETVKALEADGWKYITPAALPKAITEALAAYSVEMAVTALKGLPTVFIMPIFMVTPDFLQPEVVIQ</sequence>
<dbReference type="Proteomes" id="UP000050417">
    <property type="component" value="Unassembled WGS sequence"/>
</dbReference>
<evidence type="ECO:0000256" key="1">
    <source>
        <dbReference type="SAM" id="SignalP"/>
    </source>
</evidence>
<organism evidence="2 3">
    <name type="scientific">Ornatilinea apprima</name>
    <dbReference type="NCBI Taxonomy" id="1134406"/>
    <lineage>
        <taxon>Bacteria</taxon>
        <taxon>Bacillati</taxon>
        <taxon>Chloroflexota</taxon>
        <taxon>Anaerolineae</taxon>
        <taxon>Anaerolineales</taxon>
        <taxon>Anaerolineaceae</taxon>
        <taxon>Ornatilinea</taxon>
    </lineage>
</organism>
<dbReference type="PROSITE" id="PS51257">
    <property type="entry name" value="PROKAR_LIPOPROTEIN"/>
    <property type="match status" value="1"/>
</dbReference>
<dbReference type="STRING" id="1134406.ADN00_18795"/>